<evidence type="ECO:0000313" key="10">
    <source>
        <dbReference type="EMBL" id="CAI0455240.1"/>
    </source>
</evidence>
<comment type="similarity">
    <text evidence="2">Belongs to the cytochrome P450 family.</text>
</comment>
<gene>
    <name evidence="10" type="ORF">LITE_LOCUS32261</name>
</gene>
<dbReference type="InterPro" id="IPR017972">
    <property type="entry name" value="Cyt_P450_CS"/>
</dbReference>
<keyword evidence="9" id="KW-0812">Transmembrane</keyword>
<evidence type="ECO:0000256" key="2">
    <source>
        <dbReference type="ARBA" id="ARBA00010617"/>
    </source>
</evidence>
<dbReference type="GO" id="GO:0016705">
    <property type="term" value="F:oxidoreductase activity, acting on paired donors, with incorporation or reduction of molecular oxygen"/>
    <property type="evidence" value="ECO:0007669"/>
    <property type="project" value="InterPro"/>
</dbReference>
<keyword evidence="6 8" id="KW-0408">Iron</keyword>
<evidence type="ECO:0000256" key="9">
    <source>
        <dbReference type="SAM" id="Phobius"/>
    </source>
</evidence>
<dbReference type="EMBL" id="CAMGYJ010000008">
    <property type="protein sequence ID" value="CAI0455240.1"/>
    <property type="molecule type" value="Genomic_DNA"/>
</dbReference>
<comment type="caution">
    <text evidence="10">The sequence shown here is derived from an EMBL/GenBank/DDBJ whole genome shotgun (WGS) entry which is preliminary data.</text>
</comment>
<name>A0AAV0N9R1_9ROSI</name>
<evidence type="ECO:0000256" key="1">
    <source>
        <dbReference type="ARBA" id="ARBA00001971"/>
    </source>
</evidence>
<evidence type="ECO:0000256" key="3">
    <source>
        <dbReference type="ARBA" id="ARBA00022617"/>
    </source>
</evidence>
<dbReference type="Gene3D" id="1.10.630.10">
    <property type="entry name" value="Cytochrome P450"/>
    <property type="match status" value="2"/>
</dbReference>
<feature type="binding site" description="axial binding residue" evidence="8">
    <location>
        <position position="433"/>
    </location>
    <ligand>
        <name>heme</name>
        <dbReference type="ChEBI" id="CHEBI:30413"/>
    </ligand>
    <ligandPart>
        <name>Fe</name>
        <dbReference type="ChEBI" id="CHEBI:18248"/>
    </ligandPart>
</feature>
<keyword evidence="7" id="KW-0503">Monooxygenase</keyword>
<evidence type="ECO:0000256" key="4">
    <source>
        <dbReference type="ARBA" id="ARBA00022723"/>
    </source>
</evidence>
<proteinExistence type="inferred from homology"/>
<dbReference type="InterPro" id="IPR001128">
    <property type="entry name" value="Cyt_P450"/>
</dbReference>
<keyword evidence="9" id="KW-1133">Transmembrane helix</keyword>
<dbReference type="GO" id="GO:0004497">
    <property type="term" value="F:monooxygenase activity"/>
    <property type="evidence" value="ECO:0007669"/>
    <property type="project" value="UniProtKB-KW"/>
</dbReference>
<dbReference type="AlphaFoldDB" id="A0AAV0N9R1"/>
<keyword evidence="5" id="KW-0560">Oxidoreductase</keyword>
<evidence type="ECO:0000256" key="7">
    <source>
        <dbReference type="ARBA" id="ARBA00023033"/>
    </source>
</evidence>
<feature type="transmembrane region" description="Helical" evidence="9">
    <location>
        <begin position="497"/>
        <end position="520"/>
    </location>
</feature>
<evidence type="ECO:0008006" key="12">
    <source>
        <dbReference type="Google" id="ProtNLM"/>
    </source>
</evidence>
<evidence type="ECO:0000313" key="11">
    <source>
        <dbReference type="Proteomes" id="UP001154282"/>
    </source>
</evidence>
<keyword evidence="9" id="KW-0472">Membrane</keyword>
<keyword evidence="11" id="KW-1185">Reference proteome</keyword>
<evidence type="ECO:0000256" key="5">
    <source>
        <dbReference type="ARBA" id="ARBA00023002"/>
    </source>
</evidence>
<keyword evidence="4 8" id="KW-0479">Metal-binding</keyword>
<dbReference type="PRINTS" id="PR00463">
    <property type="entry name" value="EP450I"/>
</dbReference>
<dbReference type="CDD" id="cd11072">
    <property type="entry name" value="CYP71-like"/>
    <property type="match status" value="2"/>
</dbReference>
<organism evidence="10 11">
    <name type="scientific">Linum tenue</name>
    <dbReference type="NCBI Taxonomy" id="586396"/>
    <lineage>
        <taxon>Eukaryota</taxon>
        <taxon>Viridiplantae</taxon>
        <taxon>Streptophyta</taxon>
        <taxon>Embryophyta</taxon>
        <taxon>Tracheophyta</taxon>
        <taxon>Spermatophyta</taxon>
        <taxon>Magnoliopsida</taxon>
        <taxon>eudicotyledons</taxon>
        <taxon>Gunneridae</taxon>
        <taxon>Pentapetalae</taxon>
        <taxon>rosids</taxon>
        <taxon>fabids</taxon>
        <taxon>Malpighiales</taxon>
        <taxon>Linaceae</taxon>
        <taxon>Linum</taxon>
    </lineage>
</organism>
<accession>A0AAV0N9R1</accession>
<comment type="cofactor">
    <cofactor evidence="1 8">
        <name>heme</name>
        <dbReference type="ChEBI" id="CHEBI:30413"/>
    </cofactor>
</comment>
<sequence>MAPTRKPKTDAPTLPPGPRKLPILGNLHNLMGPTLPHRRLMELAVEHGPLMQLQLGETSTVVVSSPEIAMEFLQTHDLNFATKPFLPSAATLLYNGRDIAFGPYGDYWRQMRKICVVELLSPKRVRSFGPIRAQEVNELVRSISMVAAGGGHEEAINLSKSLFSITYRITCRTAFGEKAQNQEEAFSPVLEQIMKALGGLNLWDLFPSSNLVRLVSGTERKLKKLHSEADVILEQVIRDHVARRRTERVDGGVVDDHDKDLVDVLLNLSSKNHGLGFSITHLEIKAVILDMILGGSDTSAVTVEWTMSELLKHPRVMKKVQKEVKQMFDGKGMVDEADLDELHYLDMVIKESLRLHPPAPLIAPRECRETTVINGYHIPAKTRIIVNAWAMKRDHRHWNEPTEFYPERFLNTSIDYNGQNFKFIPFGAGRRICPGIQYGTVVVKLLLANLLYHFTWKLPYGINLQDFDIERRKKESKRRDQSSYRSKVKSPEKMEELATLSLTIFILIATSCVTIVMVLIRRPKPDAPLMPPGPRKLPLLGNLHNLMGPTLPHRRLMELAVEHGPLIQLQLGETSTVVVSSPELAKEFLQTHDLNFATRPFLPSAAILLYNGRDIVFGPFGDYWRQMRKICVLELLSPKRVKSFGPIRAQEVNELVRSIAMIAAGEHDVEAVNLSGLLFSLAYRITCRTAFGNKAQNQEEAFLPVLQQIMKALGGLSLWDLFPSSNLVRLVSGTERKMKKLHAEADAILEQVINDHVARIRTDRVDDDDEHHQDNDLVDVFLNLNTKNHGLGFSITHVEIKAVILDLFLGGSDTSAVIVEWAMSELMKHPRVMEKVQKEVRKMFDAKIVVDEADLDELHYLDMVIKETLRLHAPAPLISPRECRETTMIGGYEVQAKTRVIVNAWAINRDPRHWEEPTEFCPERFIDTHIDYNGQNFKFIPFGAGRRVCPGIQSGMAVVKLLLAKLLYNFDWKLPNEDNSLNIDMSEEFGLAVKRKNELFLIPVLRHPQPE</sequence>
<dbReference type="InterPro" id="IPR002401">
    <property type="entry name" value="Cyt_P450_E_grp-I"/>
</dbReference>
<dbReference type="PANTHER" id="PTHR47955">
    <property type="entry name" value="CYTOCHROME P450 FAMILY 71 PROTEIN"/>
    <property type="match status" value="1"/>
</dbReference>
<dbReference type="InterPro" id="IPR036396">
    <property type="entry name" value="Cyt_P450_sf"/>
</dbReference>
<dbReference type="PROSITE" id="PS00086">
    <property type="entry name" value="CYTOCHROME_P450"/>
    <property type="match status" value="2"/>
</dbReference>
<dbReference type="PANTHER" id="PTHR47955:SF8">
    <property type="entry name" value="CYTOCHROME P450 71D11-LIKE"/>
    <property type="match status" value="1"/>
</dbReference>
<dbReference type="SUPFAM" id="SSF48264">
    <property type="entry name" value="Cytochrome P450"/>
    <property type="match status" value="2"/>
</dbReference>
<protein>
    <recommendedName>
        <fullName evidence="12">Cytochrome P450</fullName>
    </recommendedName>
</protein>
<dbReference type="GO" id="GO:0020037">
    <property type="term" value="F:heme binding"/>
    <property type="evidence" value="ECO:0007669"/>
    <property type="project" value="InterPro"/>
</dbReference>
<dbReference type="PRINTS" id="PR00385">
    <property type="entry name" value="P450"/>
</dbReference>
<dbReference type="Pfam" id="PF00067">
    <property type="entry name" value="p450"/>
    <property type="match status" value="2"/>
</dbReference>
<keyword evidence="3 8" id="KW-0349">Heme</keyword>
<evidence type="ECO:0000256" key="6">
    <source>
        <dbReference type="ARBA" id="ARBA00023004"/>
    </source>
</evidence>
<dbReference type="GO" id="GO:0005506">
    <property type="term" value="F:iron ion binding"/>
    <property type="evidence" value="ECO:0007669"/>
    <property type="project" value="InterPro"/>
</dbReference>
<dbReference type="Proteomes" id="UP001154282">
    <property type="component" value="Unassembled WGS sequence"/>
</dbReference>
<evidence type="ECO:0000256" key="8">
    <source>
        <dbReference type="PIRSR" id="PIRSR602401-1"/>
    </source>
</evidence>
<dbReference type="FunFam" id="1.10.630.10:FF:000008">
    <property type="entry name" value="Cytochrome P450 71D8"/>
    <property type="match status" value="2"/>
</dbReference>
<reference evidence="10" key="1">
    <citation type="submission" date="2022-08" db="EMBL/GenBank/DDBJ databases">
        <authorList>
            <person name="Gutierrez-Valencia J."/>
        </authorList>
    </citation>
    <scope>NUCLEOTIDE SEQUENCE</scope>
</reference>